<comment type="subcellular location">
    <subcellularLocation>
        <location evidence="1">Membrane</location>
    </subcellularLocation>
</comment>
<dbReference type="InterPro" id="IPR004846">
    <property type="entry name" value="T2SS/T3SS_dom"/>
</dbReference>
<keyword evidence="7" id="KW-1185">Reference proteome</keyword>
<dbReference type="PRINTS" id="PR00811">
    <property type="entry name" value="BCTERIALGSPD"/>
</dbReference>
<dbReference type="AlphaFoldDB" id="A0A292YCI0"/>
<evidence type="ECO:0000313" key="7">
    <source>
        <dbReference type="Proteomes" id="UP000217944"/>
    </source>
</evidence>
<dbReference type="InterPro" id="IPR001775">
    <property type="entry name" value="GspD/PilQ"/>
</dbReference>
<dbReference type="Pfam" id="PF00263">
    <property type="entry name" value="Secretin"/>
    <property type="match status" value="1"/>
</dbReference>
<comment type="similarity">
    <text evidence="4">Belongs to the bacterial secretin family.</text>
</comment>
<evidence type="ECO:0000256" key="2">
    <source>
        <dbReference type="ARBA" id="ARBA00022729"/>
    </source>
</evidence>
<dbReference type="OrthoDB" id="9775455at2"/>
<dbReference type="EMBL" id="BDME01000001">
    <property type="protein sequence ID" value="GAX87080.1"/>
    <property type="molecule type" value="Genomic_DNA"/>
</dbReference>
<keyword evidence="3" id="KW-0472">Membrane</keyword>
<dbReference type="Proteomes" id="UP000217944">
    <property type="component" value="Unassembled WGS sequence"/>
</dbReference>
<comment type="caution">
    <text evidence="6">The sequence shown here is derived from an EMBL/GenBank/DDBJ whole genome shotgun (WGS) entry which is preliminary data.</text>
</comment>
<keyword evidence="2" id="KW-0732">Signal</keyword>
<protein>
    <submittedName>
        <fullName evidence="6">General secretion pathway protein D</fullName>
    </submittedName>
</protein>
<dbReference type="PANTHER" id="PTHR30332:SF24">
    <property type="entry name" value="SECRETIN GSPD-RELATED"/>
    <property type="match status" value="1"/>
</dbReference>
<evidence type="ECO:0000256" key="4">
    <source>
        <dbReference type="RuleBase" id="RU004003"/>
    </source>
</evidence>
<organism evidence="6 7">
    <name type="scientific">Lebetimonas natsushimae</name>
    <dbReference type="NCBI Taxonomy" id="1936991"/>
    <lineage>
        <taxon>Bacteria</taxon>
        <taxon>Pseudomonadati</taxon>
        <taxon>Campylobacterota</taxon>
        <taxon>Epsilonproteobacteria</taxon>
        <taxon>Nautiliales</taxon>
        <taxon>Nautiliaceae</taxon>
        <taxon>Lebetimonas</taxon>
    </lineage>
</organism>
<name>A0A292YCI0_9BACT</name>
<dbReference type="GO" id="GO:0015627">
    <property type="term" value="C:type II protein secretion system complex"/>
    <property type="evidence" value="ECO:0007669"/>
    <property type="project" value="TreeGrafter"/>
</dbReference>
<evidence type="ECO:0000259" key="5">
    <source>
        <dbReference type="Pfam" id="PF00263"/>
    </source>
</evidence>
<accession>A0A292YCI0</accession>
<dbReference type="PANTHER" id="PTHR30332">
    <property type="entry name" value="PROBABLE GENERAL SECRETION PATHWAY PROTEIN D"/>
    <property type="match status" value="1"/>
</dbReference>
<dbReference type="InterPro" id="IPR050810">
    <property type="entry name" value="Bact_Secretion_Sys_Channel"/>
</dbReference>
<sequence length="451" mass="50980">MKKIILIILIFASVFANSCNRKLFTIHIKNPVKFSDVLSDVSNECNLNIIIKDNKALNILNSDINFVNVENVTLKDLLDTLFDVKNLFYKIDGNKLYISYYKTKTFKLDFVPNSITGVSNVDTTDNSVKTDYNFNFWQNLQNNLVNILSNIDKDYKKPVIDKNAGLITITANKIQMDKIKKYLNKLSNRLHKEVLIDVKIYSVELSKSHQTGIDWSKLNISLTDSSVPMNHFAKETFGKESIFNTATFNLSGFLNFLAQNGNVNSISNPKIVTLNNQKALIRIGDTIYYKYADEITTDSNGNPTASYEINSTFVGVVLDITPQISDDEVIILSISPRISSFKDPNQLTDSKRDMPPDTKDNSLISVVRMKDNQTLVLGGLITDDSNIKVNGVPVLKEIPLIKYLFSSKEEISSKKELVFVITPHIIDLNTEKTLKDYGYKKLPTLEDLNVK</sequence>
<evidence type="ECO:0000313" key="6">
    <source>
        <dbReference type="EMBL" id="GAX87080.1"/>
    </source>
</evidence>
<dbReference type="RefSeq" id="WP_096258237.1">
    <property type="nucleotide sequence ID" value="NZ_BDME01000001.1"/>
</dbReference>
<proteinExistence type="inferred from homology"/>
<feature type="domain" description="Type II/III secretion system secretin-like" evidence="5">
    <location>
        <begin position="257"/>
        <end position="427"/>
    </location>
</feature>
<reference evidence="6 7" key="1">
    <citation type="journal article" date="2017" name="Syst. Appl. Microbiol.">
        <title>Lebetimonas natsushimae sp. nov., a novel strictly anaerobic, moderately thermophilic chemoautotroph isolated from a deep-sea hydrothermal vent polychaete nest in the Mid-Okinawa Trough.</title>
        <authorList>
            <person name="Nagata R."/>
            <person name="Takaki Y."/>
            <person name="Tame A."/>
            <person name="Nunoura T."/>
            <person name="Muto H."/>
            <person name="Mino S."/>
            <person name="Sawayama S."/>
            <person name="Takai K."/>
            <person name="Nakagawa S."/>
        </authorList>
    </citation>
    <scope>NUCLEOTIDE SEQUENCE [LARGE SCALE GENOMIC DNA]</scope>
    <source>
        <strain evidence="6 7">HS1857</strain>
    </source>
</reference>
<dbReference type="GO" id="GO:0009306">
    <property type="term" value="P:protein secretion"/>
    <property type="evidence" value="ECO:0007669"/>
    <property type="project" value="InterPro"/>
</dbReference>
<evidence type="ECO:0000256" key="1">
    <source>
        <dbReference type="ARBA" id="ARBA00004370"/>
    </source>
</evidence>
<gene>
    <name evidence="6" type="ORF">LNAT_P0375</name>
</gene>
<dbReference type="GO" id="GO:0016020">
    <property type="term" value="C:membrane"/>
    <property type="evidence" value="ECO:0007669"/>
    <property type="project" value="UniProtKB-SubCell"/>
</dbReference>
<evidence type="ECO:0000256" key="3">
    <source>
        <dbReference type="ARBA" id="ARBA00023136"/>
    </source>
</evidence>